<gene>
    <name evidence="2" type="primary">PPUP8498</name>
</gene>
<dbReference type="AlphaFoldDB" id="A0A0S7EKJ5"/>
<accession>A0A0S7EKJ5</accession>
<feature type="compositionally biased region" description="Basic and acidic residues" evidence="1">
    <location>
        <begin position="68"/>
        <end position="82"/>
    </location>
</feature>
<organism evidence="2">
    <name type="scientific">Poeciliopsis prolifica</name>
    <name type="common">blackstripe livebearer</name>
    <dbReference type="NCBI Taxonomy" id="188132"/>
    <lineage>
        <taxon>Eukaryota</taxon>
        <taxon>Metazoa</taxon>
        <taxon>Chordata</taxon>
        <taxon>Craniata</taxon>
        <taxon>Vertebrata</taxon>
        <taxon>Euteleostomi</taxon>
        <taxon>Actinopterygii</taxon>
        <taxon>Neopterygii</taxon>
        <taxon>Teleostei</taxon>
        <taxon>Neoteleostei</taxon>
        <taxon>Acanthomorphata</taxon>
        <taxon>Ovalentaria</taxon>
        <taxon>Atherinomorphae</taxon>
        <taxon>Cyprinodontiformes</taxon>
        <taxon>Poeciliidae</taxon>
        <taxon>Poeciliinae</taxon>
        <taxon>Poeciliopsis</taxon>
    </lineage>
</organism>
<feature type="region of interest" description="Disordered" evidence="1">
    <location>
        <begin position="52"/>
        <end position="86"/>
    </location>
</feature>
<sequence>RNGKETNYTSHNTTLPARATFCFRSTCKGGAGKCVIGARGAPSHVVPFSAACGSSVPEHDDDGDDDGFEARAAPETEPEPRQNRTLPAEFLLLSCSRMRRQVCVTGPQLGLTATDMDSNNNNSGK</sequence>
<dbReference type="EMBL" id="GBYX01475929">
    <property type="protein sequence ID" value="JAO05748.1"/>
    <property type="molecule type" value="Transcribed_RNA"/>
</dbReference>
<name>A0A0S7EKJ5_9TELE</name>
<protein>
    <submittedName>
        <fullName evidence="2">PPUP8498</fullName>
    </submittedName>
</protein>
<reference evidence="2" key="1">
    <citation type="submission" date="2014-12" db="EMBL/GenBank/DDBJ databases">
        <title>Parallel Evolution in Life History Adaptation Evident in the Tissue-Specific Poeciliopsis prolifica transcriptome.</title>
        <authorList>
            <person name="Jue N.K."/>
            <person name="Foley R.J."/>
            <person name="Obergfell C."/>
            <person name="Reznick D.N."/>
            <person name="O'Neill R.J."/>
            <person name="O'Neill M.J."/>
        </authorList>
    </citation>
    <scope>NUCLEOTIDE SEQUENCE</scope>
</reference>
<feature type="non-terminal residue" evidence="2">
    <location>
        <position position="1"/>
    </location>
</feature>
<evidence type="ECO:0000313" key="2">
    <source>
        <dbReference type="EMBL" id="JAO05748.1"/>
    </source>
</evidence>
<proteinExistence type="predicted"/>
<evidence type="ECO:0000256" key="1">
    <source>
        <dbReference type="SAM" id="MobiDB-lite"/>
    </source>
</evidence>